<gene>
    <name evidence="1" type="ORF">MENTE1834_LOCUS36433</name>
</gene>
<accession>A0ACB1AC07</accession>
<evidence type="ECO:0000313" key="1">
    <source>
        <dbReference type="EMBL" id="CAK5088758.1"/>
    </source>
</evidence>
<dbReference type="Proteomes" id="UP001497535">
    <property type="component" value="Unassembled WGS sequence"/>
</dbReference>
<organism evidence="1 2">
    <name type="scientific">Meloidogyne enterolobii</name>
    <name type="common">Root-knot nematode worm</name>
    <name type="synonym">Meloidogyne mayaguensis</name>
    <dbReference type="NCBI Taxonomy" id="390850"/>
    <lineage>
        <taxon>Eukaryota</taxon>
        <taxon>Metazoa</taxon>
        <taxon>Ecdysozoa</taxon>
        <taxon>Nematoda</taxon>
        <taxon>Chromadorea</taxon>
        <taxon>Rhabditida</taxon>
        <taxon>Tylenchina</taxon>
        <taxon>Tylenchomorpha</taxon>
        <taxon>Tylenchoidea</taxon>
        <taxon>Meloidogynidae</taxon>
        <taxon>Meloidogyninae</taxon>
        <taxon>Meloidogyne</taxon>
    </lineage>
</organism>
<evidence type="ECO:0000313" key="2">
    <source>
        <dbReference type="Proteomes" id="UP001497535"/>
    </source>
</evidence>
<proteinExistence type="predicted"/>
<protein>
    <submittedName>
        <fullName evidence="1">Uncharacterized protein</fullName>
    </submittedName>
</protein>
<sequence length="71" mass="8552">MNRYLDFGGLTTYFNGFRNWRAFLNCAVLLKFFIAFQPLVCHQRDYFQQRLVFMQINVVVGYLLKGRNKFC</sequence>
<reference evidence="1" key="1">
    <citation type="submission" date="2023-11" db="EMBL/GenBank/DDBJ databases">
        <authorList>
            <person name="Poullet M."/>
        </authorList>
    </citation>
    <scope>NUCLEOTIDE SEQUENCE</scope>
    <source>
        <strain evidence="1">E1834</strain>
    </source>
</reference>
<comment type="caution">
    <text evidence="1">The sequence shown here is derived from an EMBL/GenBank/DDBJ whole genome shotgun (WGS) entry which is preliminary data.</text>
</comment>
<name>A0ACB1AC07_MELEN</name>
<dbReference type="EMBL" id="CAVMJV010000074">
    <property type="protein sequence ID" value="CAK5088758.1"/>
    <property type="molecule type" value="Genomic_DNA"/>
</dbReference>
<keyword evidence="2" id="KW-1185">Reference proteome</keyword>